<feature type="compositionally biased region" description="Low complexity" evidence="1">
    <location>
        <begin position="26"/>
        <end position="58"/>
    </location>
</feature>
<gene>
    <name evidence="2" type="ORF">AVDCRST_MAG76-3514</name>
</gene>
<dbReference type="AlphaFoldDB" id="A0A6J4JBZ0"/>
<sequence length="58" mass="6144">WPCPRRRSRSRRPACGGPATGRSTRRPAAPAPAAARPRFPTWSAASAAGTTAARPSRF</sequence>
<feature type="compositionally biased region" description="Basic residues" evidence="1">
    <location>
        <begin position="1"/>
        <end position="12"/>
    </location>
</feature>
<feature type="non-terminal residue" evidence="2">
    <location>
        <position position="58"/>
    </location>
</feature>
<organism evidence="2">
    <name type="scientific">uncultured Acidimicrobiales bacterium</name>
    <dbReference type="NCBI Taxonomy" id="310071"/>
    <lineage>
        <taxon>Bacteria</taxon>
        <taxon>Bacillati</taxon>
        <taxon>Actinomycetota</taxon>
        <taxon>Acidimicrobiia</taxon>
        <taxon>Acidimicrobiales</taxon>
        <taxon>environmental samples</taxon>
    </lineage>
</organism>
<dbReference type="EMBL" id="CADCSZ010000209">
    <property type="protein sequence ID" value="CAA9273432.1"/>
    <property type="molecule type" value="Genomic_DNA"/>
</dbReference>
<accession>A0A6J4JBZ0</accession>
<name>A0A6J4JBZ0_9ACTN</name>
<reference evidence="2" key="1">
    <citation type="submission" date="2020-02" db="EMBL/GenBank/DDBJ databases">
        <authorList>
            <person name="Meier V. D."/>
        </authorList>
    </citation>
    <scope>NUCLEOTIDE SEQUENCE</scope>
    <source>
        <strain evidence="2">AVDCRST_MAG76</strain>
    </source>
</reference>
<feature type="region of interest" description="Disordered" evidence="1">
    <location>
        <begin position="1"/>
        <end position="58"/>
    </location>
</feature>
<proteinExistence type="predicted"/>
<feature type="non-terminal residue" evidence="2">
    <location>
        <position position="1"/>
    </location>
</feature>
<protein>
    <submittedName>
        <fullName evidence="2">Uncharacterized protein</fullName>
    </submittedName>
</protein>
<evidence type="ECO:0000256" key="1">
    <source>
        <dbReference type="SAM" id="MobiDB-lite"/>
    </source>
</evidence>
<evidence type="ECO:0000313" key="2">
    <source>
        <dbReference type="EMBL" id="CAA9273432.1"/>
    </source>
</evidence>